<feature type="region of interest" description="Disordered" evidence="1">
    <location>
        <begin position="29"/>
        <end position="70"/>
    </location>
</feature>
<dbReference type="OrthoDB" id="2679709at2"/>
<gene>
    <name evidence="3" type="ORF">UQ64_05620</name>
</gene>
<evidence type="ECO:0000256" key="2">
    <source>
        <dbReference type="SAM" id="SignalP"/>
    </source>
</evidence>
<dbReference type="Proteomes" id="UP000054709">
    <property type="component" value="Unassembled WGS sequence"/>
</dbReference>
<protein>
    <submittedName>
        <fullName evidence="3">Uncharacterized protein</fullName>
    </submittedName>
</protein>
<feature type="chain" id="PRO_5006920382" evidence="2">
    <location>
        <begin position="27"/>
        <end position="216"/>
    </location>
</feature>
<evidence type="ECO:0000313" key="3">
    <source>
        <dbReference type="EMBL" id="KTD88263.1"/>
    </source>
</evidence>
<dbReference type="RefSeq" id="WP_060621924.1">
    <property type="nucleotide sequence ID" value="NZ_LCZJ02000014.1"/>
</dbReference>
<dbReference type="PROSITE" id="PS51257">
    <property type="entry name" value="PROKAR_LIPOPROTEIN"/>
    <property type="match status" value="1"/>
</dbReference>
<sequence>MKKSTITAILVLLSTLILGACSNNEAANEEKLTATTTPAIPVNEITVTPKPSNPPEKNHPQPSDRPLTQTFDELEGGVPVQTGTLTQGEGYSLYIFEGFSLNAKTGRLSLGKDPDYYADIEPLSSGYDLVSLKQQGQAELSANGEPNDYSGELIEHPLGYAELYLQTSHANGLVDYMIWKNQAGDAYLFHTHNPKGELSEKFSPWLMVSLSTIEAN</sequence>
<evidence type="ECO:0000256" key="1">
    <source>
        <dbReference type="SAM" id="MobiDB-lite"/>
    </source>
</evidence>
<name>A0A0W1B3Y5_9BACL</name>
<organism evidence="3 4">
    <name type="scientific">Paenibacillus etheri</name>
    <dbReference type="NCBI Taxonomy" id="1306852"/>
    <lineage>
        <taxon>Bacteria</taxon>
        <taxon>Bacillati</taxon>
        <taxon>Bacillota</taxon>
        <taxon>Bacilli</taxon>
        <taxon>Bacillales</taxon>
        <taxon>Paenibacillaceae</taxon>
        <taxon>Paenibacillus</taxon>
    </lineage>
</organism>
<keyword evidence="2" id="KW-0732">Signal</keyword>
<proteinExistence type="predicted"/>
<comment type="caution">
    <text evidence="3">The sequence shown here is derived from an EMBL/GenBank/DDBJ whole genome shotgun (WGS) entry which is preliminary data.</text>
</comment>
<evidence type="ECO:0000313" key="4">
    <source>
        <dbReference type="Proteomes" id="UP000054709"/>
    </source>
</evidence>
<feature type="signal peptide" evidence="2">
    <location>
        <begin position="1"/>
        <end position="26"/>
    </location>
</feature>
<dbReference type="EMBL" id="LCZJ02000014">
    <property type="protein sequence ID" value="KTD88263.1"/>
    <property type="molecule type" value="Genomic_DNA"/>
</dbReference>
<reference evidence="3 4" key="1">
    <citation type="journal article" date="2015" name="Int. Biodeterior. Biodegradation">
        <title>Physiological and genetic screening methods for the isolation of methyl tert-butyl ether-degrading bacteria for bioremediation purposes.</title>
        <authorList>
            <person name="Guisado I.M."/>
            <person name="Purswani J."/>
            <person name="Gonzalez Lopez J."/>
            <person name="Pozo C."/>
        </authorList>
    </citation>
    <scope>NUCLEOTIDE SEQUENCE [LARGE SCALE GENOMIC DNA]</scope>
    <source>
        <strain evidence="3 4">SH7</strain>
    </source>
</reference>
<accession>A0A0W1B3Y5</accession>
<dbReference type="AlphaFoldDB" id="A0A0W1B3Y5"/>
<keyword evidence="4" id="KW-1185">Reference proteome</keyword>